<accession>A0A3M8D880</accession>
<dbReference type="InterPro" id="IPR008757">
    <property type="entry name" value="Peptidase_M6-like_domain"/>
</dbReference>
<dbReference type="Proteomes" id="UP000269573">
    <property type="component" value="Unassembled WGS sequence"/>
</dbReference>
<dbReference type="GO" id="GO:0006508">
    <property type="term" value="P:proteolysis"/>
    <property type="evidence" value="ECO:0007669"/>
    <property type="project" value="UniProtKB-KW"/>
</dbReference>
<keyword evidence="1" id="KW-0732">Signal</keyword>
<feature type="domain" description="Peptidase M6-like" evidence="2">
    <location>
        <begin position="126"/>
        <end position="391"/>
    </location>
</feature>
<evidence type="ECO:0000259" key="2">
    <source>
        <dbReference type="Pfam" id="PF05547"/>
    </source>
</evidence>
<evidence type="ECO:0000313" key="5">
    <source>
        <dbReference type="Proteomes" id="UP000269573"/>
    </source>
</evidence>
<evidence type="ECO:0000256" key="1">
    <source>
        <dbReference type="SAM" id="SignalP"/>
    </source>
</evidence>
<evidence type="ECO:0000259" key="3">
    <source>
        <dbReference type="Pfam" id="PF20774"/>
    </source>
</evidence>
<proteinExistence type="predicted"/>
<keyword evidence="4" id="KW-0378">Hydrolase</keyword>
<dbReference type="InterPro" id="IPR012300">
    <property type="entry name" value="Pept_M6_InhA"/>
</dbReference>
<dbReference type="PIRSF" id="PIRSF007519">
    <property type="entry name" value="Protease_InhA"/>
    <property type="match status" value="1"/>
</dbReference>
<dbReference type="InterPro" id="IPR048665">
    <property type="entry name" value="InhA-like_VEG"/>
</dbReference>
<organism evidence="4 5">
    <name type="scientific">Brevibacillus nitrificans</name>
    <dbReference type="NCBI Taxonomy" id="651560"/>
    <lineage>
        <taxon>Bacteria</taxon>
        <taxon>Bacillati</taxon>
        <taxon>Bacillota</taxon>
        <taxon>Bacilli</taxon>
        <taxon>Bacillales</taxon>
        <taxon>Paenibacillaceae</taxon>
        <taxon>Brevibacillus</taxon>
    </lineage>
</organism>
<feature type="signal peptide" evidence="1">
    <location>
        <begin position="1"/>
        <end position="25"/>
    </location>
</feature>
<feature type="domain" description="Immune inhibitor A-like metallopeptidase VEG" evidence="3">
    <location>
        <begin position="582"/>
        <end position="739"/>
    </location>
</feature>
<reference evidence="4 5" key="1">
    <citation type="submission" date="2018-10" db="EMBL/GenBank/DDBJ databases">
        <title>Phylogenomics of Brevibacillus.</title>
        <authorList>
            <person name="Dunlap C."/>
        </authorList>
    </citation>
    <scope>NUCLEOTIDE SEQUENCE [LARGE SCALE GENOMIC DNA]</scope>
    <source>
        <strain evidence="4 5">JCM 15774</strain>
    </source>
</reference>
<dbReference type="NCBIfam" id="TIGR03296">
    <property type="entry name" value="M6dom_TIGR03296"/>
    <property type="match status" value="1"/>
</dbReference>
<protein>
    <submittedName>
        <fullName evidence="4">M6 family metalloprotease domain-containing protein</fullName>
    </submittedName>
</protein>
<dbReference type="Pfam" id="PF05547">
    <property type="entry name" value="Peptidase_M6"/>
    <property type="match status" value="1"/>
</dbReference>
<dbReference type="GO" id="GO:0008237">
    <property type="term" value="F:metallopeptidase activity"/>
    <property type="evidence" value="ECO:0007669"/>
    <property type="project" value="UniProtKB-KW"/>
</dbReference>
<dbReference type="AlphaFoldDB" id="A0A3M8D880"/>
<keyword evidence="4" id="KW-0645">Protease</keyword>
<dbReference type="PANTHER" id="PTHR41775">
    <property type="entry name" value="SECRETED PROTEIN-RELATED"/>
    <property type="match status" value="1"/>
</dbReference>
<sequence length="751" mass="85000">MKNGKKFLSILFSSSLVFSSFVAFPAVGMAKSKDKPPLEMDLATVNMERLVHELIEQGEIDEDADQAEIDKAVEKYLRGKKVPHGIDESTSFGKKASKSQMAAVSKAANKVSKMKDDSQVRSYRAQFKDNLVIALIEYSDLEHNQVKKKSDSLWTKDFSPEHYEKMLFDRNGYITPEGIDMTTMAKFYEEQSGKTWKVDGVVTPWQQAEKDKEYYGANDKYGADSHPTELVRETLKSVGDAIAGHEDEYDQRDPYDLDEDGDLMEPDGLLDNLMVVHSGIGEETGEDEDAIWSHRSTLEEPIRIPGTSLKAYDYMIQPEDGAPGVFAHEYGHNLGLPDLYDTTRLGHDSPVGVWSLMSSGSHTGKVFQTQPTGFDPWSKLMLQQMYGGRWIEAQVINYQDLKKRKKTVSLIDGSSLSKQGKVIKVNMPQVEKLPPTTPKDGDYAYFSEEGDQMDHKMTSEVIDLSDASTASMRFDSWRSIEEGYDYLYVNVIDVDTGESVNVEKYDDVTKDWEGEEISLDDFVGKKIQVEFNYVTDMAYSLQGFYMDNFEVEADGEVIFEDDAEGDKKFDLDGFVLFDGKGKMYDAYYLIELRSHEGVDIGLKYFRRSDTFLTYDPGMVIWYYDGRYGKTQDNNTSSHPGYGMLGVVDSHQKVHYWNNDEGNEKAIADSRYQLNDAAFSPEKTSPVDLDYKLGTMKYKSEKGVTVFKDSNDYSMPEVPEVGKILPEIGLQIKLLSVAQKFTSARVEFSINK</sequence>
<dbReference type="Pfam" id="PF20774">
    <property type="entry name" value="InhA-like_VEG"/>
    <property type="match status" value="1"/>
</dbReference>
<keyword evidence="4" id="KW-0482">Metalloprotease</keyword>
<keyword evidence="5" id="KW-1185">Reference proteome</keyword>
<feature type="chain" id="PRO_5039200692" evidence="1">
    <location>
        <begin position="26"/>
        <end position="751"/>
    </location>
</feature>
<dbReference type="PANTHER" id="PTHR41775:SF1">
    <property type="entry name" value="PEPTIDASE M6-LIKE DOMAIN-CONTAINING PROTEIN"/>
    <property type="match status" value="1"/>
</dbReference>
<dbReference type="RefSeq" id="WP_122924719.1">
    <property type="nucleotide sequence ID" value="NZ_RHHU01000010.1"/>
</dbReference>
<name>A0A3M8D880_9BACL</name>
<dbReference type="EMBL" id="RHHU01000010">
    <property type="protein sequence ID" value="RNB84242.1"/>
    <property type="molecule type" value="Genomic_DNA"/>
</dbReference>
<comment type="caution">
    <text evidence="4">The sequence shown here is derived from an EMBL/GenBank/DDBJ whole genome shotgun (WGS) entry which is preliminary data.</text>
</comment>
<gene>
    <name evidence="4" type="ORF">EDM59_17235</name>
</gene>
<dbReference type="SUPFAM" id="SSF55486">
    <property type="entry name" value="Metalloproteases ('zincins'), catalytic domain"/>
    <property type="match status" value="1"/>
</dbReference>
<evidence type="ECO:0000313" key="4">
    <source>
        <dbReference type="EMBL" id="RNB84242.1"/>
    </source>
</evidence>
<dbReference type="Pfam" id="PF20773">
    <property type="entry name" value="InhA-like_MAM"/>
    <property type="match status" value="1"/>
</dbReference>